<organism evidence="5 6">
    <name type="scientific">Zophobas morio</name>
    <dbReference type="NCBI Taxonomy" id="2755281"/>
    <lineage>
        <taxon>Eukaryota</taxon>
        <taxon>Metazoa</taxon>
        <taxon>Ecdysozoa</taxon>
        <taxon>Arthropoda</taxon>
        <taxon>Hexapoda</taxon>
        <taxon>Insecta</taxon>
        <taxon>Pterygota</taxon>
        <taxon>Neoptera</taxon>
        <taxon>Endopterygota</taxon>
        <taxon>Coleoptera</taxon>
        <taxon>Polyphaga</taxon>
        <taxon>Cucujiformia</taxon>
        <taxon>Tenebrionidae</taxon>
        <taxon>Zophobas</taxon>
    </lineage>
</organism>
<keyword evidence="1" id="KW-0433">Leucine-rich repeat</keyword>
<accession>A0AA38HX89</accession>
<comment type="caution">
    <text evidence="5">The sequence shown here is derived from an EMBL/GenBank/DDBJ whole genome shotgun (WGS) entry which is preliminary data.</text>
</comment>
<dbReference type="PANTHER" id="PTHR24373:SF370">
    <property type="entry name" value="FISH-LIPS, ISOFORM E"/>
    <property type="match status" value="1"/>
</dbReference>
<dbReference type="InterPro" id="IPR032675">
    <property type="entry name" value="LRR_dom_sf"/>
</dbReference>
<evidence type="ECO:0000256" key="4">
    <source>
        <dbReference type="SAM" id="SignalP"/>
    </source>
</evidence>
<dbReference type="PANTHER" id="PTHR24373">
    <property type="entry name" value="SLIT RELATED LEUCINE-RICH REPEAT NEURONAL PROTEIN"/>
    <property type="match status" value="1"/>
</dbReference>
<keyword evidence="3" id="KW-0677">Repeat</keyword>
<gene>
    <name evidence="5" type="ORF">Zmor_023616</name>
</gene>
<sequence>MKYCIFFLLIQIGHIYAKCKVTVEPGMPNRTVCSVETLEEDDPLKFKKQKNPDYLYVDVSYGEIPKDAFAKLKSRKELWFLGENITFIQPGAFANLTELDNLAITNTLITNISSNTFEGVPNLKILSLIKNKIDYIEDGAFNGLKNLQQLLLNENNLSRINETTFRGLEHIQALYLDDNPIEYIHINALRKIANLTKLVICFKKDKNVDESALDFLDDSRKIVHYID</sequence>
<dbReference type="EMBL" id="JALNTZ010000007">
    <property type="protein sequence ID" value="KAJ3646003.1"/>
    <property type="molecule type" value="Genomic_DNA"/>
</dbReference>
<evidence type="ECO:0000256" key="1">
    <source>
        <dbReference type="ARBA" id="ARBA00022614"/>
    </source>
</evidence>
<dbReference type="InterPro" id="IPR003591">
    <property type="entry name" value="Leu-rich_rpt_typical-subtyp"/>
</dbReference>
<feature type="chain" id="PRO_5041313104" evidence="4">
    <location>
        <begin position="18"/>
        <end position="227"/>
    </location>
</feature>
<name>A0AA38HX89_9CUCU</name>
<keyword evidence="6" id="KW-1185">Reference proteome</keyword>
<feature type="signal peptide" evidence="4">
    <location>
        <begin position="1"/>
        <end position="17"/>
    </location>
</feature>
<evidence type="ECO:0000256" key="3">
    <source>
        <dbReference type="ARBA" id="ARBA00022737"/>
    </source>
</evidence>
<evidence type="ECO:0000256" key="2">
    <source>
        <dbReference type="ARBA" id="ARBA00022729"/>
    </source>
</evidence>
<keyword evidence="2 4" id="KW-0732">Signal</keyword>
<dbReference type="SMART" id="SM00369">
    <property type="entry name" value="LRR_TYP"/>
    <property type="match status" value="4"/>
</dbReference>
<dbReference type="SUPFAM" id="SSF52058">
    <property type="entry name" value="L domain-like"/>
    <property type="match status" value="1"/>
</dbReference>
<dbReference type="InterPro" id="IPR026906">
    <property type="entry name" value="LRR_5"/>
</dbReference>
<protein>
    <submittedName>
        <fullName evidence="5">Uncharacterized protein</fullName>
    </submittedName>
</protein>
<dbReference type="GO" id="GO:0031012">
    <property type="term" value="C:extracellular matrix"/>
    <property type="evidence" value="ECO:0007669"/>
    <property type="project" value="TreeGrafter"/>
</dbReference>
<dbReference type="Gene3D" id="3.80.10.10">
    <property type="entry name" value="Ribonuclease Inhibitor"/>
    <property type="match status" value="1"/>
</dbReference>
<reference evidence="5" key="1">
    <citation type="journal article" date="2023" name="G3 (Bethesda)">
        <title>Whole genome assemblies of Zophobas morio and Tenebrio molitor.</title>
        <authorList>
            <person name="Kaur S."/>
            <person name="Stinson S.A."/>
            <person name="diCenzo G.C."/>
        </authorList>
    </citation>
    <scope>NUCLEOTIDE SEQUENCE</scope>
    <source>
        <strain evidence="5">QUZm001</strain>
    </source>
</reference>
<dbReference type="InterPro" id="IPR050328">
    <property type="entry name" value="Dev_Immune_Receptor"/>
</dbReference>
<dbReference type="AlphaFoldDB" id="A0AA38HX89"/>
<dbReference type="Proteomes" id="UP001168821">
    <property type="component" value="Unassembled WGS sequence"/>
</dbReference>
<evidence type="ECO:0000313" key="6">
    <source>
        <dbReference type="Proteomes" id="UP001168821"/>
    </source>
</evidence>
<evidence type="ECO:0000313" key="5">
    <source>
        <dbReference type="EMBL" id="KAJ3646003.1"/>
    </source>
</evidence>
<proteinExistence type="predicted"/>
<dbReference type="GO" id="GO:0005615">
    <property type="term" value="C:extracellular space"/>
    <property type="evidence" value="ECO:0007669"/>
    <property type="project" value="TreeGrafter"/>
</dbReference>
<dbReference type="Pfam" id="PF13306">
    <property type="entry name" value="LRR_5"/>
    <property type="match status" value="1"/>
</dbReference>